<gene>
    <name evidence="1" type="ORF">G2W53_020901</name>
</gene>
<keyword evidence="2" id="KW-1185">Reference proteome</keyword>
<comment type="caution">
    <text evidence="1">The sequence shown here is derived from an EMBL/GenBank/DDBJ whole genome shotgun (WGS) entry which is preliminary data.</text>
</comment>
<dbReference type="Proteomes" id="UP000634136">
    <property type="component" value="Unassembled WGS sequence"/>
</dbReference>
<evidence type="ECO:0000313" key="2">
    <source>
        <dbReference type="Proteomes" id="UP000634136"/>
    </source>
</evidence>
<protein>
    <submittedName>
        <fullName evidence="1">Uncharacterized protein</fullName>
    </submittedName>
</protein>
<proteinExistence type="predicted"/>
<dbReference type="EMBL" id="JAAIUW010000007">
    <property type="protein sequence ID" value="KAF7822757.1"/>
    <property type="molecule type" value="Genomic_DNA"/>
</dbReference>
<evidence type="ECO:0000313" key="1">
    <source>
        <dbReference type="EMBL" id="KAF7822757.1"/>
    </source>
</evidence>
<organism evidence="1 2">
    <name type="scientific">Senna tora</name>
    <dbReference type="NCBI Taxonomy" id="362788"/>
    <lineage>
        <taxon>Eukaryota</taxon>
        <taxon>Viridiplantae</taxon>
        <taxon>Streptophyta</taxon>
        <taxon>Embryophyta</taxon>
        <taxon>Tracheophyta</taxon>
        <taxon>Spermatophyta</taxon>
        <taxon>Magnoliopsida</taxon>
        <taxon>eudicotyledons</taxon>
        <taxon>Gunneridae</taxon>
        <taxon>Pentapetalae</taxon>
        <taxon>rosids</taxon>
        <taxon>fabids</taxon>
        <taxon>Fabales</taxon>
        <taxon>Fabaceae</taxon>
        <taxon>Caesalpinioideae</taxon>
        <taxon>Cassia clade</taxon>
        <taxon>Senna</taxon>
    </lineage>
</organism>
<reference evidence="1" key="1">
    <citation type="submission" date="2020-09" db="EMBL/GenBank/DDBJ databases">
        <title>Genome-Enabled Discovery of Anthraquinone Biosynthesis in Senna tora.</title>
        <authorList>
            <person name="Kang S.-H."/>
            <person name="Pandey R.P."/>
            <person name="Lee C.-M."/>
            <person name="Sim J.-S."/>
            <person name="Jeong J.-T."/>
            <person name="Choi B.-S."/>
            <person name="Jung M."/>
            <person name="Ginzburg D."/>
            <person name="Zhao K."/>
            <person name="Won S.Y."/>
            <person name="Oh T.-J."/>
            <person name="Yu Y."/>
            <person name="Kim N.-H."/>
            <person name="Lee O.R."/>
            <person name="Lee T.-H."/>
            <person name="Bashyal P."/>
            <person name="Kim T.-S."/>
            <person name="Lee W.-H."/>
            <person name="Kawkins C."/>
            <person name="Kim C.-K."/>
            <person name="Kim J.S."/>
            <person name="Ahn B.O."/>
            <person name="Rhee S.Y."/>
            <person name="Sohng J.K."/>
        </authorList>
    </citation>
    <scope>NUCLEOTIDE SEQUENCE</scope>
    <source>
        <tissue evidence="1">Leaf</tissue>
    </source>
</reference>
<sequence length="56" mass="6369">MVIGALTCKCNVRKERSKEYRRRRVNILKCQAHQKPALSFANIKCTSSTGNFGQRA</sequence>
<name>A0A834WHC9_9FABA</name>
<accession>A0A834WHC9</accession>
<dbReference type="AlphaFoldDB" id="A0A834WHC9"/>